<keyword evidence="1" id="KW-0472">Membrane</keyword>
<dbReference type="Proteomes" id="UP000037035">
    <property type="component" value="Unassembled WGS sequence"/>
</dbReference>
<organism evidence="2 3">
    <name type="scientific">Puccinia sorghi</name>
    <dbReference type="NCBI Taxonomy" id="27349"/>
    <lineage>
        <taxon>Eukaryota</taxon>
        <taxon>Fungi</taxon>
        <taxon>Dikarya</taxon>
        <taxon>Basidiomycota</taxon>
        <taxon>Pucciniomycotina</taxon>
        <taxon>Pucciniomycetes</taxon>
        <taxon>Pucciniales</taxon>
        <taxon>Pucciniaceae</taxon>
        <taxon>Puccinia</taxon>
    </lineage>
</organism>
<evidence type="ECO:0000256" key="1">
    <source>
        <dbReference type="SAM" id="Phobius"/>
    </source>
</evidence>
<evidence type="ECO:0000313" key="3">
    <source>
        <dbReference type="Proteomes" id="UP000037035"/>
    </source>
</evidence>
<dbReference type="EMBL" id="LAVV01008976">
    <property type="protein sequence ID" value="KNZ51502.1"/>
    <property type="molecule type" value="Genomic_DNA"/>
</dbReference>
<gene>
    <name evidence="2" type="ORF">VP01_3927g1</name>
</gene>
<keyword evidence="3" id="KW-1185">Reference proteome</keyword>
<dbReference type="VEuPathDB" id="FungiDB:VP01_3927g1"/>
<keyword evidence="1" id="KW-0812">Transmembrane</keyword>
<feature type="transmembrane region" description="Helical" evidence="1">
    <location>
        <begin position="363"/>
        <end position="385"/>
    </location>
</feature>
<proteinExistence type="predicted"/>
<comment type="caution">
    <text evidence="2">The sequence shown here is derived from an EMBL/GenBank/DDBJ whole genome shotgun (WGS) entry which is preliminary data.</text>
</comment>
<sequence length="486" mass="55621">MQTGGVWMTAWLEHAACQLQEMRSFLGVLACQLQAVGSTSWHIEVVFFYLQIMKHHSSVVAIYLAKTLIPKSIFVIPAVQWCSFWQKQHRKVIFGKLWLVFHKLLMFQNIKLKLIPPKKLLFFCCYTLICFVQLVCFHGTCMQDISIQLFSLILGELGQVQLIYFAIQLKIFCNLVATWLDFILKAYQTLQNDKKKPLAMMQSDCFYYVKKIPAMCRGVSSLSFKKTPSQKLDAVALTDLKTGLGESGSRIGSLSPVKLQTKLRINSLQIARAFQSNIYFNAEHSINHRLTFLEPNAQNYSNNPSLLMLSAQSLFQQIISFFESCFNPQPELIPHHLQSNLNLSPINHQSLFLACPKHIPPAYLINIVIFTSYPLPIAIALLSYPHLSKLGWLHDTHLPRRKKRGLACRGYLVGLRISSVCGCLISFQLTHWSNIMNWTFRLVEIQAEELNQVIKAYSKVCLAAKYLLFGRVVLVLLSFCDWSFQD</sequence>
<protein>
    <submittedName>
        <fullName evidence="2">Uncharacterized protein</fullName>
    </submittedName>
</protein>
<evidence type="ECO:0000313" key="2">
    <source>
        <dbReference type="EMBL" id="KNZ51502.1"/>
    </source>
</evidence>
<reference evidence="2 3" key="1">
    <citation type="submission" date="2015-08" db="EMBL/GenBank/DDBJ databases">
        <title>Next Generation Sequencing and Analysis of the Genome of Puccinia sorghi L Schw, the Causal Agent of Maize Common Rust.</title>
        <authorList>
            <person name="Rochi L."/>
            <person name="Burguener G."/>
            <person name="Darino M."/>
            <person name="Turjanski A."/>
            <person name="Kreff E."/>
            <person name="Dieguez M.J."/>
            <person name="Sacco F."/>
        </authorList>
    </citation>
    <scope>NUCLEOTIDE SEQUENCE [LARGE SCALE GENOMIC DNA]</scope>
    <source>
        <strain evidence="2 3">RO10H11247</strain>
    </source>
</reference>
<dbReference type="AlphaFoldDB" id="A0A0L6UTE2"/>
<keyword evidence="1" id="KW-1133">Transmembrane helix</keyword>
<name>A0A0L6UTE2_9BASI</name>
<feature type="transmembrane region" description="Helical" evidence="1">
    <location>
        <begin position="120"/>
        <end position="140"/>
    </location>
</feature>
<accession>A0A0L6UTE2</accession>